<dbReference type="Gene3D" id="3.60.15.10">
    <property type="entry name" value="Ribonuclease Z/Hydroxyacylglutathione hydrolase-like"/>
    <property type="match status" value="1"/>
</dbReference>
<dbReference type="Proteomes" id="UP001165120">
    <property type="component" value="Unassembled WGS sequence"/>
</dbReference>
<dbReference type="SUPFAM" id="SSF56281">
    <property type="entry name" value="Metallo-hydrolase/oxidoreductase"/>
    <property type="match status" value="1"/>
</dbReference>
<dbReference type="PANTHER" id="PTHR33835:SF1">
    <property type="entry name" value="METALLO-BETA-LACTAMASE DOMAIN-CONTAINING PROTEIN"/>
    <property type="match status" value="1"/>
</dbReference>
<keyword evidence="2" id="KW-1185">Reference proteome</keyword>
<organism evidence="1 2">
    <name type="scientific">Candida boidinii</name>
    <name type="common">Yeast</name>
    <dbReference type="NCBI Taxonomy" id="5477"/>
    <lineage>
        <taxon>Eukaryota</taxon>
        <taxon>Fungi</taxon>
        <taxon>Dikarya</taxon>
        <taxon>Ascomycota</taxon>
        <taxon>Saccharomycotina</taxon>
        <taxon>Pichiomycetes</taxon>
        <taxon>Pichiales</taxon>
        <taxon>Pichiaceae</taxon>
        <taxon>Ogataea</taxon>
        <taxon>Ogataea/Candida clade</taxon>
    </lineage>
</organism>
<dbReference type="InterPro" id="IPR025638">
    <property type="entry name" value="DUF4336"/>
</dbReference>
<gene>
    <name evidence="1" type="ORF">Cboi02_000219200</name>
</gene>
<name>A0A9W6W950_CANBO</name>
<accession>A0A9W6W950</accession>
<sequence length="294" mass="33388">MSYPTVLGGTSRKVAENIYTHSTRFKRMGRIQFGARMSVIKTSTEPSFIIYSTIPYDATVIESIGSKMIENGDLEAKFKSTWIDHVTHIIVPDVEHTIAVKGYKDKHPNVKIIAPEGTNETIDPIVDYRFTENLGYKILKPSDLVETFGLSTESDKKFLAPGFEFIYFPSHVNKELALFDPRANALFEADLLFNIQPKVKSKYTDTFNEQFDGSGKDFSLLGISGLFVRGLVNHDSLFGRFLQSKLFTDYESTKKGMKAMVNSWNFDKIIMCHGDVIERDGKQFWSEAFKNLLN</sequence>
<dbReference type="EMBL" id="BSXN01000627">
    <property type="protein sequence ID" value="GME69271.1"/>
    <property type="molecule type" value="Genomic_DNA"/>
</dbReference>
<evidence type="ECO:0000313" key="1">
    <source>
        <dbReference type="EMBL" id="GME69271.1"/>
    </source>
</evidence>
<protein>
    <submittedName>
        <fullName evidence="1">Unnamed protein product</fullName>
    </submittedName>
</protein>
<reference evidence="1" key="1">
    <citation type="submission" date="2023-04" db="EMBL/GenBank/DDBJ databases">
        <title>Candida boidinii NBRC 10035.</title>
        <authorList>
            <person name="Ichikawa N."/>
            <person name="Sato H."/>
            <person name="Tonouchi N."/>
        </authorList>
    </citation>
    <scope>NUCLEOTIDE SEQUENCE</scope>
    <source>
        <strain evidence="1">NBRC 10035</strain>
    </source>
</reference>
<comment type="caution">
    <text evidence="1">The sequence shown here is derived from an EMBL/GenBank/DDBJ whole genome shotgun (WGS) entry which is preliminary data.</text>
</comment>
<dbReference type="AlphaFoldDB" id="A0A9W6W950"/>
<evidence type="ECO:0000313" key="2">
    <source>
        <dbReference type="Proteomes" id="UP001165120"/>
    </source>
</evidence>
<dbReference type="PANTHER" id="PTHR33835">
    <property type="entry name" value="YALI0C07656P"/>
    <property type="match status" value="1"/>
</dbReference>
<proteinExistence type="predicted"/>
<dbReference type="InterPro" id="IPR036866">
    <property type="entry name" value="RibonucZ/Hydroxyglut_hydro"/>
</dbReference>